<dbReference type="EMBL" id="LR593887">
    <property type="protein sequence ID" value="VTS05179.1"/>
    <property type="molecule type" value="Genomic_DNA"/>
</dbReference>
<proteinExistence type="predicted"/>
<dbReference type="Proteomes" id="UP000464378">
    <property type="component" value="Chromosome"/>
</dbReference>
<name>A0A6C2YQZ9_9BACT</name>
<accession>A0A6C2YQZ9</accession>
<dbReference type="InParanoid" id="A0A6C2YQZ9"/>
<gene>
    <name evidence="1" type="ORF">GMBLW1_00540</name>
</gene>
<keyword evidence="2" id="KW-1185">Reference proteome</keyword>
<organism evidence="1">
    <name type="scientific">Tuwongella immobilis</name>
    <dbReference type="NCBI Taxonomy" id="692036"/>
    <lineage>
        <taxon>Bacteria</taxon>
        <taxon>Pseudomonadati</taxon>
        <taxon>Planctomycetota</taxon>
        <taxon>Planctomycetia</taxon>
        <taxon>Gemmatales</taxon>
        <taxon>Gemmataceae</taxon>
        <taxon>Tuwongella</taxon>
    </lineage>
</organism>
<sequence>MITTPISKFTRLAVWLGLFSFLSIVGCAAPRENLVVPPRPVETPITSIPEWITTNRQHLTQAIEAFYLDDWVGMDRELAAIQMSIPQLTQFEESDPTKKTLLTNAANQLTELLPTLRKAVTDKQVESANRSLSQVGLQLRQLSLVWLAKPVQDSPKSNE</sequence>
<reference evidence="1" key="1">
    <citation type="submission" date="2019-04" db="EMBL/GenBank/DDBJ databases">
        <authorList>
            <consortium name="Science for Life Laboratories"/>
        </authorList>
    </citation>
    <scope>NUCLEOTIDE SEQUENCE</scope>
    <source>
        <strain evidence="1">MBLW1</strain>
    </source>
</reference>
<dbReference type="EMBL" id="LR586016">
    <property type="protein sequence ID" value="VIP03906.1"/>
    <property type="molecule type" value="Genomic_DNA"/>
</dbReference>
<evidence type="ECO:0000313" key="1">
    <source>
        <dbReference type="EMBL" id="VIP03906.1"/>
    </source>
</evidence>
<dbReference type="AlphaFoldDB" id="A0A6C2YQZ9"/>
<evidence type="ECO:0000313" key="2">
    <source>
        <dbReference type="Proteomes" id="UP000464378"/>
    </source>
</evidence>
<protein>
    <submittedName>
        <fullName evidence="1">Uncharacterized protein</fullName>
    </submittedName>
</protein>
<dbReference type="RefSeq" id="WP_232056243.1">
    <property type="nucleotide sequence ID" value="NZ_LR593887.1"/>
</dbReference>
<dbReference type="KEGG" id="tim:GMBLW1_00540"/>